<keyword evidence="3" id="KW-1185">Reference proteome</keyword>
<dbReference type="Pfam" id="PF01797">
    <property type="entry name" value="Y1_Tnp"/>
    <property type="match status" value="1"/>
</dbReference>
<feature type="domain" description="Transposase IS200-like" evidence="1">
    <location>
        <begin position="1"/>
        <end position="50"/>
    </location>
</feature>
<proteinExistence type="predicted"/>
<dbReference type="Proteomes" id="UP000643610">
    <property type="component" value="Unassembled WGS sequence"/>
</dbReference>
<dbReference type="Gene3D" id="3.30.70.1290">
    <property type="entry name" value="Transposase IS200-like"/>
    <property type="match status" value="1"/>
</dbReference>
<evidence type="ECO:0000313" key="2">
    <source>
        <dbReference type="EMBL" id="MBC3831989.1"/>
    </source>
</evidence>
<dbReference type="EMBL" id="JACOFU010000004">
    <property type="protein sequence ID" value="MBC3831989.1"/>
    <property type="molecule type" value="Genomic_DNA"/>
</dbReference>
<dbReference type="InterPro" id="IPR036515">
    <property type="entry name" value="Transposase_17_sf"/>
</dbReference>
<sequence>MFILKCRRKVIYGALCQHFGEIFRDLAQQRKCKVVEGHLMKDRVHVCLSCISYSYDKSYLNNQITFNNRVKRRGAASHFPRR</sequence>
<dbReference type="SUPFAM" id="SSF143422">
    <property type="entry name" value="Transposase IS200-like"/>
    <property type="match status" value="1"/>
</dbReference>
<accession>A0ABR6XR89</accession>
<evidence type="ECO:0000259" key="1">
    <source>
        <dbReference type="Pfam" id="PF01797"/>
    </source>
</evidence>
<protein>
    <submittedName>
        <fullName evidence="2">Transposase</fullName>
    </submittedName>
</protein>
<comment type="caution">
    <text evidence="2">The sequence shown here is derived from an EMBL/GenBank/DDBJ whole genome shotgun (WGS) entry which is preliminary data.</text>
</comment>
<name>A0ABR6XR89_9BURK</name>
<evidence type="ECO:0000313" key="3">
    <source>
        <dbReference type="Proteomes" id="UP000643610"/>
    </source>
</evidence>
<organism evidence="2 3">
    <name type="scientific">Undibacterium amnicola</name>
    <dbReference type="NCBI Taxonomy" id="1834038"/>
    <lineage>
        <taxon>Bacteria</taxon>
        <taxon>Pseudomonadati</taxon>
        <taxon>Pseudomonadota</taxon>
        <taxon>Betaproteobacteria</taxon>
        <taxon>Burkholderiales</taxon>
        <taxon>Oxalobacteraceae</taxon>
        <taxon>Undibacterium</taxon>
    </lineage>
</organism>
<reference evidence="2 3" key="1">
    <citation type="submission" date="2020-08" db="EMBL/GenBank/DDBJ databases">
        <title>Novel species isolated from subtropical streams in China.</title>
        <authorList>
            <person name="Lu H."/>
        </authorList>
    </citation>
    <scope>NUCLEOTIDE SEQUENCE [LARGE SCALE GENOMIC DNA]</scope>
    <source>
        <strain evidence="2 3">KCTC 52442</strain>
    </source>
</reference>
<gene>
    <name evidence="2" type="ORF">H8K33_10750</name>
</gene>
<dbReference type="InterPro" id="IPR002686">
    <property type="entry name" value="Transposase_17"/>
</dbReference>